<feature type="transmembrane region" description="Helical" evidence="5">
    <location>
        <begin position="229"/>
        <end position="249"/>
    </location>
</feature>
<feature type="transmembrane region" description="Helical" evidence="5">
    <location>
        <begin position="326"/>
        <end position="348"/>
    </location>
</feature>
<comment type="subcellular location">
    <subcellularLocation>
        <location evidence="1">Membrane</location>
        <topology evidence="1">Multi-pass membrane protein</topology>
    </subcellularLocation>
</comment>
<comment type="caution">
    <text evidence="6">The sequence shown here is derived from an EMBL/GenBank/DDBJ whole genome shotgun (WGS) entry which is preliminary data.</text>
</comment>
<reference evidence="6" key="1">
    <citation type="submission" date="2023-03" db="EMBL/GenBank/DDBJ databases">
        <title>Actinorhabdospora filicis NBRC 111898.</title>
        <authorList>
            <person name="Ichikawa N."/>
            <person name="Sato H."/>
            <person name="Tonouchi N."/>
        </authorList>
    </citation>
    <scope>NUCLEOTIDE SEQUENCE</scope>
    <source>
        <strain evidence="6">NBRC 111898</strain>
    </source>
</reference>
<dbReference type="RefSeq" id="WP_285662104.1">
    <property type="nucleotide sequence ID" value="NZ_BSTX01000001.1"/>
</dbReference>
<dbReference type="EMBL" id="BSTX01000001">
    <property type="protein sequence ID" value="GLZ76961.1"/>
    <property type="molecule type" value="Genomic_DNA"/>
</dbReference>
<protein>
    <submittedName>
        <fullName evidence="6">Cobalt ABC transporter permease</fullName>
    </submittedName>
</protein>
<dbReference type="Pfam" id="PF02361">
    <property type="entry name" value="CbiQ"/>
    <property type="match status" value="1"/>
</dbReference>
<dbReference type="PANTHER" id="PTHR33514:SF15">
    <property type="entry name" value="COBALT TRANSPORT PROTEIN"/>
    <property type="match status" value="1"/>
</dbReference>
<dbReference type="AlphaFoldDB" id="A0A9W6SLV1"/>
<feature type="transmembrane region" description="Helical" evidence="5">
    <location>
        <begin position="255"/>
        <end position="275"/>
    </location>
</feature>
<evidence type="ECO:0000256" key="1">
    <source>
        <dbReference type="ARBA" id="ARBA00004141"/>
    </source>
</evidence>
<accession>A0A9W6SLV1</accession>
<keyword evidence="3 5" id="KW-1133">Transmembrane helix</keyword>
<feature type="transmembrane region" description="Helical" evidence="5">
    <location>
        <begin position="295"/>
        <end position="314"/>
    </location>
</feature>
<evidence type="ECO:0000256" key="3">
    <source>
        <dbReference type="ARBA" id="ARBA00022989"/>
    </source>
</evidence>
<feature type="transmembrane region" description="Helical" evidence="5">
    <location>
        <begin position="145"/>
        <end position="165"/>
    </location>
</feature>
<evidence type="ECO:0000256" key="4">
    <source>
        <dbReference type="ARBA" id="ARBA00023136"/>
    </source>
</evidence>
<evidence type="ECO:0000256" key="2">
    <source>
        <dbReference type="ARBA" id="ARBA00022692"/>
    </source>
</evidence>
<dbReference type="GO" id="GO:0005886">
    <property type="term" value="C:plasma membrane"/>
    <property type="evidence" value="ECO:0007669"/>
    <property type="project" value="UniProtKB-ARBA"/>
</dbReference>
<organism evidence="6 7">
    <name type="scientific">Actinorhabdospora filicis</name>
    <dbReference type="NCBI Taxonomy" id="1785913"/>
    <lineage>
        <taxon>Bacteria</taxon>
        <taxon>Bacillati</taxon>
        <taxon>Actinomycetota</taxon>
        <taxon>Actinomycetes</taxon>
        <taxon>Micromonosporales</taxon>
        <taxon>Micromonosporaceae</taxon>
        <taxon>Actinorhabdospora</taxon>
    </lineage>
</organism>
<evidence type="ECO:0000313" key="7">
    <source>
        <dbReference type="Proteomes" id="UP001165079"/>
    </source>
</evidence>
<dbReference type="InterPro" id="IPR003339">
    <property type="entry name" value="ABC/ECF_trnsptr_transmembrane"/>
</dbReference>
<feature type="transmembrane region" description="Helical" evidence="5">
    <location>
        <begin position="28"/>
        <end position="44"/>
    </location>
</feature>
<sequence length="358" mass="37226">MSKRLHPVAWWAWALGLATAASPVTNPWLLALIVAVAGFVVAARRGPEPWSDAYKVFLRLGLLAIGIRLLFHLVLGGVEGPTVLIGLPQLTLPDWLSGIRIGGPVTAEGALAALYDGLRLAVLLGCVGAANALASPRRLVRSMPAALYEVSVAVVVALSMAPQLVASTKRVNRARTLRGDTDRGPRHLLRAVVAPVLHDALDRSLALAAAMDTRGYGRPGTVSKTARRLTAALMLTGVLGMCVGAYGLLARESTGLTGGLFLALGGALAVTGIVLAARRVPRTRYRPDPFGWREWAVTLSGAVAAGAVIATQALDPGVLNPPVTPLSVPGLPLYAALGVLAATLPAWIAPDPNKEAAR</sequence>
<dbReference type="CDD" id="cd16914">
    <property type="entry name" value="EcfT"/>
    <property type="match status" value="1"/>
</dbReference>
<gene>
    <name evidence="6" type="ORF">Afil01_17680</name>
</gene>
<keyword evidence="2 5" id="KW-0812">Transmembrane</keyword>
<evidence type="ECO:0000256" key="5">
    <source>
        <dbReference type="SAM" id="Phobius"/>
    </source>
</evidence>
<evidence type="ECO:0000313" key="6">
    <source>
        <dbReference type="EMBL" id="GLZ76961.1"/>
    </source>
</evidence>
<proteinExistence type="predicted"/>
<name>A0A9W6SLV1_9ACTN</name>
<keyword evidence="7" id="KW-1185">Reference proteome</keyword>
<dbReference type="Proteomes" id="UP001165079">
    <property type="component" value="Unassembled WGS sequence"/>
</dbReference>
<dbReference type="PANTHER" id="PTHR33514">
    <property type="entry name" value="PROTEIN ABCI12, CHLOROPLASTIC"/>
    <property type="match status" value="1"/>
</dbReference>
<keyword evidence="4 5" id="KW-0472">Membrane</keyword>
<feature type="transmembrane region" description="Helical" evidence="5">
    <location>
        <begin position="56"/>
        <end position="75"/>
    </location>
</feature>